<evidence type="ECO:0000313" key="4">
    <source>
        <dbReference type="Proteomes" id="UP000321353"/>
    </source>
</evidence>
<gene>
    <name evidence="3" type="ORF">Mal15_46720</name>
</gene>
<keyword evidence="2" id="KW-0732">Signal</keyword>
<evidence type="ECO:0000313" key="3">
    <source>
        <dbReference type="EMBL" id="QEG00601.1"/>
    </source>
</evidence>
<dbReference type="AlphaFoldDB" id="A0A5B9MKQ5"/>
<dbReference type="SUPFAM" id="SSF49464">
    <property type="entry name" value="Carboxypeptidase regulatory domain-like"/>
    <property type="match status" value="1"/>
</dbReference>
<dbReference type="RefSeq" id="WP_147869813.1">
    <property type="nucleotide sequence ID" value="NZ_CP036264.1"/>
</dbReference>
<dbReference type="Pfam" id="PF13620">
    <property type="entry name" value="CarboxypepD_reg"/>
    <property type="match status" value="1"/>
</dbReference>
<proteinExistence type="predicted"/>
<feature type="chain" id="PRO_5022719247" evidence="2">
    <location>
        <begin position="24"/>
        <end position="458"/>
    </location>
</feature>
<name>A0A5B9MKQ5_9BACT</name>
<dbReference type="SUPFAM" id="SSF117074">
    <property type="entry name" value="Hypothetical protein PA1324"/>
    <property type="match status" value="1"/>
</dbReference>
<feature type="region of interest" description="Disordered" evidence="1">
    <location>
        <begin position="420"/>
        <end position="458"/>
    </location>
</feature>
<evidence type="ECO:0000256" key="2">
    <source>
        <dbReference type="SAM" id="SignalP"/>
    </source>
</evidence>
<dbReference type="EMBL" id="CP036264">
    <property type="protein sequence ID" value="QEG00601.1"/>
    <property type="molecule type" value="Genomic_DNA"/>
</dbReference>
<dbReference type="Gene3D" id="2.60.40.1120">
    <property type="entry name" value="Carboxypeptidase-like, regulatory domain"/>
    <property type="match status" value="1"/>
</dbReference>
<sequence length="458" mass="49689" precursor="true">MVMIRCVLIAIGLFTAMASPASALITGGRDEPIKVQGLPEGALPLANLKTRIAWWEGPPFGGGQYHFEYSGKTADLQAAIDLFAHIDSPRKQLIVRSGVQNSFWLNATDKNKSHPIDWQFMVWVPRNWQHLRDSKMGLLPPGEEGEAPKTELVVYVSDRIEWQSLMIPPALSVVDERLESNGLTADQGAALQGRVRDPDGRPIAAATITIGKDADRITATSDAEGTFLATRIPAGTHRVVVSAPGFASKDKYYHSFTETTFKKLDVALAKAAEVRVRAVDGQGKPIPDVVVRVRNCIDRSGNFYRVAGEHEYKTDSAGEFVVTDVPHGKLKFISRTQDYFYNSVLNEHDTGESPIVLKLLPTGTVTVSVATAGGQAVTSKYIVEIDQADADRGDGSKVGSWGGSANIAADGSYTFKNIPPGDYVVTGKPNPGRESDRTDPTKVQIKGKDHHDVNLTAK</sequence>
<protein>
    <submittedName>
        <fullName evidence="3">Cna protein B-type domain protein</fullName>
    </submittedName>
</protein>
<feature type="signal peptide" evidence="2">
    <location>
        <begin position="1"/>
        <end position="23"/>
    </location>
</feature>
<keyword evidence="4" id="KW-1185">Reference proteome</keyword>
<dbReference type="InterPro" id="IPR008969">
    <property type="entry name" value="CarboxyPept-like_regulatory"/>
</dbReference>
<dbReference type="Proteomes" id="UP000321353">
    <property type="component" value="Chromosome"/>
</dbReference>
<feature type="compositionally biased region" description="Basic and acidic residues" evidence="1">
    <location>
        <begin position="431"/>
        <end position="458"/>
    </location>
</feature>
<evidence type="ECO:0000256" key="1">
    <source>
        <dbReference type="SAM" id="MobiDB-lite"/>
    </source>
</evidence>
<accession>A0A5B9MKQ5</accession>
<reference evidence="3 4" key="1">
    <citation type="submission" date="2019-02" db="EMBL/GenBank/DDBJ databases">
        <title>Planctomycetal bacteria perform biofilm scaping via a novel small molecule.</title>
        <authorList>
            <person name="Jeske O."/>
            <person name="Boedeker C."/>
            <person name="Wiegand S."/>
            <person name="Breitling P."/>
            <person name="Kallscheuer N."/>
            <person name="Jogler M."/>
            <person name="Rohde M."/>
            <person name="Petersen J."/>
            <person name="Medema M.H."/>
            <person name="Surup F."/>
            <person name="Jogler C."/>
        </authorList>
    </citation>
    <scope>NUCLEOTIDE SEQUENCE [LARGE SCALE GENOMIC DNA]</scope>
    <source>
        <strain evidence="3 4">Mal15</strain>
    </source>
</reference>
<organism evidence="3 4">
    <name type="scientific">Stieleria maiorica</name>
    <dbReference type="NCBI Taxonomy" id="2795974"/>
    <lineage>
        <taxon>Bacteria</taxon>
        <taxon>Pseudomonadati</taxon>
        <taxon>Planctomycetota</taxon>
        <taxon>Planctomycetia</taxon>
        <taxon>Pirellulales</taxon>
        <taxon>Pirellulaceae</taxon>
        <taxon>Stieleria</taxon>
    </lineage>
</organism>
<dbReference type="KEGG" id="smam:Mal15_46720"/>